<accession>A0A319EQE8</accession>
<dbReference type="Proteomes" id="UP000248423">
    <property type="component" value="Unassembled WGS sequence"/>
</dbReference>
<gene>
    <name evidence="1" type="ORF">BO78DRAFT_301631</name>
</gene>
<dbReference type="OrthoDB" id="3938867at2759"/>
<dbReference type="AlphaFoldDB" id="A0A319EQE8"/>
<name>A0A319EQE8_ASPSB</name>
<dbReference type="VEuPathDB" id="FungiDB:BO78DRAFT_301631"/>
<protein>
    <submittedName>
        <fullName evidence="1">Uncharacterized protein</fullName>
    </submittedName>
</protein>
<evidence type="ECO:0000313" key="2">
    <source>
        <dbReference type="Proteomes" id="UP000248423"/>
    </source>
</evidence>
<proteinExistence type="predicted"/>
<organism evidence="1 2">
    <name type="scientific">Aspergillus sclerotiicarbonarius (strain CBS 121057 / IBT 28362)</name>
    <dbReference type="NCBI Taxonomy" id="1448318"/>
    <lineage>
        <taxon>Eukaryota</taxon>
        <taxon>Fungi</taxon>
        <taxon>Dikarya</taxon>
        <taxon>Ascomycota</taxon>
        <taxon>Pezizomycotina</taxon>
        <taxon>Eurotiomycetes</taxon>
        <taxon>Eurotiomycetidae</taxon>
        <taxon>Eurotiales</taxon>
        <taxon>Aspergillaceae</taxon>
        <taxon>Aspergillus</taxon>
        <taxon>Aspergillus subgen. Circumdati</taxon>
    </lineage>
</organism>
<dbReference type="EMBL" id="KZ826315">
    <property type="protein sequence ID" value="PYI12452.1"/>
    <property type="molecule type" value="Genomic_DNA"/>
</dbReference>
<evidence type="ECO:0000313" key="1">
    <source>
        <dbReference type="EMBL" id="PYI12452.1"/>
    </source>
</evidence>
<keyword evidence="2" id="KW-1185">Reference proteome</keyword>
<sequence length="747" mass="85109">MRGVYARLVKQLETQALPVIVQTSEEEDSSVSLIERHTKSFRAVDDRLELPPLQTVLPDLFSWDIEWTYTLDLDREVLTIDNSLHLHLTKIPHGKAWIKYIDTDDQYRRVADRCAPEEVVADLIWKPEVDSASKERYHQYDVRMVSLATFYDPEDLSDTRESLLNTTFSLIKDQYREVLGGYVLEWEPNHFPFREIAFAVISIAAGEVSFECVHNLDRNHREEGYYLVRGNGSPGFTASCHPPTVLPRFLYESHLPGVQPGSAPEGRMYWFSNVLVSLASRLDLVNVEEASVAEVVEAGLKQGLEDFHAMVFSILDVVLLHVRKGPDGTVHVSRSPLMALFKLDDKNSRFANGPRTQRCQTQEMQAVSSFLAILRFFDAATYLNLKDTNSSIFPNEILGTIMEFSDTQTYRAFGKVSAYSRRISNRELRLNDEYAAVAFDPSEERFILEDLQSGKRIHSKLEKRGEVIWPHRSDKSEGMNLSPVIGIESSTRRSILDSMSLYFSDVTSTSPPYSKEIEMPRQGFYYCSYNYHNPEPERLFNIEDYMYVGSVEDGWGKYITNIIQPDGIALYSTLIRGAKFGCLLPPGFRQISMEYCRNGLYCFIRCARDESPGEWDVTTKYALRQLHQQKSETDRLPVSGHPVIVAFSTRIRLFFYVYQCAEAPTLGTDAPQFLITAAAQCTDPEPSRRLIPLIAGGETIDLKEKNQRDVFEGYIKDFCTPKWGPVTEQQVAVNSNPDTQGTDESDL</sequence>
<reference evidence="1 2" key="1">
    <citation type="submission" date="2018-02" db="EMBL/GenBank/DDBJ databases">
        <title>The genomes of Aspergillus section Nigri reveals drivers in fungal speciation.</title>
        <authorList>
            <consortium name="DOE Joint Genome Institute"/>
            <person name="Vesth T.C."/>
            <person name="Nybo J."/>
            <person name="Theobald S."/>
            <person name="Brandl J."/>
            <person name="Frisvad J.C."/>
            <person name="Nielsen K.F."/>
            <person name="Lyhne E.K."/>
            <person name="Kogle M.E."/>
            <person name="Kuo A."/>
            <person name="Riley R."/>
            <person name="Clum A."/>
            <person name="Nolan M."/>
            <person name="Lipzen A."/>
            <person name="Salamov A."/>
            <person name="Henrissat B."/>
            <person name="Wiebenga A."/>
            <person name="De vries R.P."/>
            <person name="Grigoriev I.V."/>
            <person name="Mortensen U.H."/>
            <person name="Andersen M.R."/>
            <person name="Baker S.E."/>
        </authorList>
    </citation>
    <scope>NUCLEOTIDE SEQUENCE [LARGE SCALE GENOMIC DNA]</scope>
    <source>
        <strain evidence="1 2">CBS 121057</strain>
    </source>
</reference>